<gene>
    <name evidence="1" type="ORF">CTRU02_204437</name>
</gene>
<evidence type="ECO:0000313" key="2">
    <source>
        <dbReference type="Proteomes" id="UP000805649"/>
    </source>
</evidence>
<dbReference type="Proteomes" id="UP000805649">
    <property type="component" value="Unassembled WGS sequence"/>
</dbReference>
<organism evidence="1 2">
    <name type="scientific">Colletotrichum truncatum</name>
    <name type="common">Anthracnose fungus</name>
    <name type="synonym">Colletotrichum capsici</name>
    <dbReference type="NCBI Taxonomy" id="5467"/>
    <lineage>
        <taxon>Eukaryota</taxon>
        <taxon>Fungi</taxon>
        <taxon>Dikarya</taxon>
        <taxon>Ascomycota</taxon>
        <taxon>Pezizomycotina</taxon>
        <taxon>Sordariomycetes</taxon>
        <taxon>Hypocreomycetidae</taxon>
        <taxon>Glomerellales</taxon>
        <taxon>Glomerellaceae</taxon>
        <taxon>Colletotrichum</taxon>
        <taxon>Colletotrichum truncatum species complex</taxon>
    </lineage>
</organism>
<protein>
    <submittedName>
        <fullName evidence="1">Uncharacterized protein</fullName>
    </submittedName>
</protein>
<sequence>MSPTSISNASTSDSAHSDGLSGQPGAVVAAICVAFALLFGLTLYQLGCRKRNTPRQTVFPGHVPRDEQQSQYGILALRPLDRSPRRDLPTRPPLAKIAHSKLDMAAQLAAATTCSVCLDDFVAGTLVAQLPCGHIFCSECIESWLMKRGATCPLWYVVMLRVGM</sequence>
<keyword evidence="2" id="KW-1185">Reference proteome</keyword>
<comment type="caution">
    <text evidence="1">The sequence shown here is derived from an EMBL/GenBank/DDBJ whole genome shotgun (WGS) entry which is preliminary data.</text>
</comment>
<accession>A0ACC3ZC78</accession>
<reference evidence="1 2" key="1">
    <citation type="journal article" date="2020" name="Phytopathology">
        <title>Genome Sequence Resources of Colletotrichum truncatum, C. plurivorum, C. musicola, and C. sojae: Four Species Pathogenic to Soybean (Glycine max).</title>
        <authorList>
            <person name="Rogerio F."/>
            <person name="Boufleur T.R."/>
            <person name="Ciampi-Guillardi M."/>
            <person name="Sukno S.A."/>
            <person name="Thon M.R."/>
            <person name="Massola Junior N.S."/>
            <person name="Baroncelli R."/>
        </authorList>
    </citation>
    <scope>NUCLEOTIDE SEQUENCE [LARGE SCALE GENOMIC DNA]</scope>
    <source>
        <strain evidence="1 2">CMES1059</strain>
    </source>
</reference>
<proteinExistence type="predicted"/>
<evidence type="ECO:0000313" key="1">
    <source>
        <dbReference type="EMBL" id="KAL0941674.1"/>
    </source>
</evidence>
<dbReference type="EMBL" id="VUJX02000002">
    <property type="protein sequence ID" value="KAL0941674.1"/>
    <property type="molecule type" value="Genomic_DNA"/>
</dbReference>
<name>A0ACC3ZC78_COLTU</name>